<dbReference type="Proteomes" id="UP000605986">
    <property type="component" value="Unassembled WGS sequence"/>
</dbReference>
<sequence>MSNSATDPLAGLESIDWSKLAHAYGPADDVPQFLRDLRSSDPEVYGAAYEECWSTIYHQGSRYSASEAAVPFLYSLLDHPDTQDRENLLDLITNLAVGYTDWSVPNGIDVTKWEKQFLDGNNDGNEDESDDDSDDENDDESDSQVQALHEFKTYEAVERGLSSIIRCLEDQSPGMRMTAAHSLSFFPRHSETSVEALFDRLSREISSPVRGTMVLAIAILFAKVNDDSKKSSATKKLQDLYEASNTDELFTWSCAMALIILGSTQEKFVEKTKRTLTNEAYVAELESLVDPDSGFPFAMPDLRDLAEAVVGEST</sequence>
<feature type="region of interest" description="Disordered" evidence="1">
    <location>
        <begin position="117"/>
        <end position="144"/>
    </location>
</feature>
<evidence type="ECO:0000256" key="1">
    <source>
        <dbReference type="SAM" id="MobiDB-lite"/>
    </source>
</evidence>
<organism evidence="2 3">
    <name type="scientific">Fusarium austroafricanum</name>
    <dbReference type="NCBI Taxonomy" id="2364996"/>
    <lineage>
        <taxon>Eukaryota</taxon>
        <taxon>Fungi</taxon>
        <taxon>Dikarya</taxon>
        <taxon>Ascomycota</taxon>
        <taxon>Pezizomycotina</taxon>
        <taxon>Sordariomycetes</taxon>
        <taxon>Hypocreomycetidae</taxon>
        <taxon>Hypocreales</taxon>
        <taxon>Nectriaceae</taxon>
        <taxon>Fusarium</taxon>
        <taxon>Fusarium concolor species complex</taxon>
    </lineage>
</organism>
<dbReference type="EMBL" id="JAADJG010001171">
    <property type="protein sequence ID" value="KAF4422235.1"/>
    <property type="molecule type" value="Genomic_DNA"/>
</dbReference>
<dbReference type="Gene3D" id="1.25.10.10">
    <property type="entry name" value="Leucine-rich Repeat Variant"/>
    <property type="match status" value="1"/>
</dbReference>
<accession>A0A8H4JHG1</accession>
<dbReference type="InterPro" id="IPR016024">
    <property type="entry name" value="ARM-type_fold"/>
</dbReference>
<evidence type="ECO:0000313" key="3">
    <source>
        <dbReference type="Proteomes" id="UP000605986"/>
    </source>
</evidence>
<gene>
    <name evidence="2" type="ORF">F53441_14292</name>
</gene>
<comment type="caution">
    <text evidence="2">The sequence shown here is derived from an EMBL/GenBank/DDBJ whole genome shotgun (WGS) entry which is preliminary data.</text>
</comment>
<keyword evidence="3" id="KW-1185">Reference proteome</keyword>
<dbReference type="OrthoDB" id="515401at2759"/>
<dbReference type="InterPro" id="IPR011989">
    <property type="entry name" value="ARM-like"/>
</dbReference>
<dbReference type="SUPFAM" id="SSF48371">
    <property type="entry name" value="ARM repeat"/>
    <property type="match status" value="1"/>
</dbReference>
<reference evidence="2" key="1">
    <citation type="submission" date="2020-01" db="EMBL/GenBank/DDBJ databases">
        <title>Identification and distribution of gene clusters putatively required for synthesis of sphingolipid metabolism inhibitors in phylogenetically diverse species of the filamentous fungus Fusarium.</title>
        <authorList>
            <person name="Kim H.-S."/>
            <person name="Busman M."/>
            <person name="Brown D.W."/>
            <person name="Divon H."/>
            <person name="Uhlig S."/>
            <person name="Proctor R.H."/>
        </authorList>
    </citation>
    <scope>NUCLEOTIDE SEQUENCE</scope>
    <source>
        <strain evidence="2">NRRL 53441</strain>
    </source>
</reference>
<evidence type="ECO:0000313" key="2">
    <source>
        <dbReference type="EMBL" id="KAF4422235.1"/>
    </source>
</evidence>
<proteinExistence type="predicted"/>
<name>A0A8H4JHG1_9HYPO</name>
<feature type="compositionally biased region" description="Acidic residues" evidence="1">
    <location>
        <begin position="124"/>
        <end position="142"/>
    </location>
</feature>
<protein>
    <submittedName>
        <fullName evidence="2">Uncharacterized protein</fullName>
    </submittedName>
</protein>
<dbReference type="AlphaFoldDB" id="A0A8H4JHG1"/>